<name>A0A1Y3EDX1_9BILA</name>
<gene>
    <name evidence="1" type="ORF">D917_10492</name>
</gene>
<dbReference type="AlphaFoldDB" id="A0A1Y3EDX1"/>
<accession>A0A1Y3EDX1</accession>
<organism evidence="1 2">
    <name type="scientific">Trichinella nativa</name>
    <dbReference type="NCBI Taxonomy" id="6335"/>
    <lineage>
        <taxon>Eukaryota</taxon>
        <taxon>Metazoa</taxon>
        <taxon>Ecdysozoa</taxon>
        <taxon>Nematoda</taxon>
        <taxon>Enoplea</taxon>
        <taxon>Dorylaimia</taxon>
        <taxon>Trichinellida</taxon>
        <taxon>Trichinellidae</taxon>
        <taxon>Trichinella</taxon>
    </lineage>
</organism>
<evidence type="ECO:0000313" key="1">
    <source>
        <dbReference type="EMBL" id="OUC42037.1"/>
    </source>
</evidence>
<protein>
    <submittedName>
        <fullName evidence="1">Uncharacterized protein</fullName>
    </submittedName>
</protein>
<reference evidence="1 2" key="1">
    <citation type="submission" date="2015-04" db="EMBL/GenBank/DDBJ databases">
        <title>Draft genome of the roundworm Trichinella nativa.</title>
        <authorList>
            <person name="Mitreva M."/>
        </authorList>
    </citation>
    <scope>NUCLEOTIDE SEQUENCE [LARGE SCALE GENOMIC DNA]</scope>
    <source>
        <strain evidence="1 2">ISS45</strain>
    </source>
</reference>
<comment type="caution">
    <text evidence="1">The sequence shown here is derived from an EMBL/GenBank/DDBJ whole genome shotgun (WGS) entry which is preliminary data.</text>
</comment>
<dbReference type="Proteomes" id="UP000243006">
    <property type="component" value="Unassembled WGS sequence"/>
</dbReference>
<evidence type="ECO:0000313" key="2">
    <source>
        <dbReference type="Proteomes" id="UP000243006"/>
    </source>
</evidence>
<proteinExistence type="predicted"/>
<dbReference type="EMBL" id="LVZM01018385">
    <property type="protein sequence ID" value="OUC42037.1"/>
    <property type="molecule type" value="Genomic_DNA"/>
</dbReference>
<sequence length="126" mass="13725">MKTERRVSLSGPPTPSLSRLHIALSCSPRASVQGGVLSLCQLVGFSYQPRVRWMPLHAVNADDAYVDQDAIVGFANAALQIGLVQMDQGHVDALHAASLFTTDHDAILDQRDQTFSQCEALHQLDD</sequence>